<evidence type="ECO:0000256" key="2">
    <source>
        <dbReference type="SAM" id="Phobius"/>
    </source>
</evidence>
<keyword evidence="2" id="KW-1133">Transmembrane helix</keyword>
<feature type="transmembrane region" description="Helical" evidence="2">
    <location>
        <begin position="12"/>
        <end position="35"/>
    </location>
</feature>
<evidence type="ECO:0008006" key="5">
    <source>
        <dbReference type="Google" id="ProtNLM"/>
    </source>
</evidence>
<feature type="transmembrane region" description="Helical" evidence="2">
    <location>
        <begin position="41"/>
        <end position="62"/>
    </location>
</feature>
<name>A0A9D1J7E7_9BACT</name>
<protein>
    <recommendedName>
        <fullName evidence="5">Alkaline shock response membrane anchor protein AmaP</fullName>
    </recommendedName>
</protein>
<accession>A0A9D1J7E7</accession>
<feature type="compositionally biased region" description="Basic and acidic residues" evidence="1">
    <location>
        <begin position="177"/>
        <end position="204"/>
    </location>
</feature>
<feature type="compositionally biased region" description="Low complexity" evidence="1">
    <location>
        <begin position="220"/>
        <end position="245"/>
    </location>
</feature>
<organism evidence="3 4">
    <name type="scientific">Candidatus Fimimonas gallinarum</name>
    <dbReference type="NCBI Taxonomy" id="2840821"/>
    <lineage>
        <taxon>Bacteria</taxon>
        <taxon>Pseudomonadati</taxon>
        <taxon>Myxococcota</taxon>
        <taxon>Myxococcia</taxon>
        <taxon>Myxococcales</taxon>
        <taxon>Cystobacterineae</taxon>
        <taxon>Myxococcaceae</taxon>
        <taxon>Myxococcaceae incertae sedis</taxon>
        <taxon>Candidatus Fimimonas</taxon>
    </lineage>
</organism>
<gene>
    <name evidence="3" type="ORF">IAC95_01530</name>
</gene>
<feature type="region of interest" description="Disordered" evidence="1">
    <location>
        <begin position="177"/>
        <end position="255"/>
    </location>
</feature>
<keyword evidence="2" id="KW-0812">Transmembrane</keyword>
<comment type="caution">
    <text evidence="3">The sequence shown here is derived from an EMBL/GenBank/DDBJ whole genome shotgun (WGS) entry which is preliminary data.</text>
</comment>
<evidence type="ECO:0000313" key="4">
    <source>
        <dbReference type="Proteomes" id="UP000824200"/>
    </source>
</evidence>
<evidence type="ECO:0000313" key="3">
    <source>
        <dbReference type="EMBL" id="HIR65554.1"/>
    </source>
</evidence>
<dbReference type="Proteomes" id="UP000824200">
    <property type="component" value="Unassembled WGS sequence"/>
</dbReference>
<proteinExistence type="predicted"/>
<reference evidence="3" key="1">
    <citation type="submission" date="2020-10" db="EMBL/GenBank/DDBJ databases">
        <authorList>
            <person name="Gilroy R."/>
        </authorList>
    </citation>
    <scope>NUCLEOTIDE SEQUENCE</scope>
    <source>
        <strain evidence="3">CHK121-14286</strain>
    </source>
</reference>
<keyword evidence="2" id="KW-0472">Membrane</keyword>
<dbReference type="EMBL" id="DVHL01000014">
    <property type="protein sequence ID" value="HIR65554.1"/>
    <property type="molecule type" value="Genomic_DNA"/>
</dbReference>
<evidence type="ECO:0000256" key="1">
    <source>
        <dbReference type="SAM" id="MobiDB-lite"/>
    </source>
</evidence>
<reference evidence="3" key="2">
    <citation type="journal article" date="2021" name="PeerJ">
        <title>Extensive microbial diversity within the chicken gut microbiome revealed by metagenomics and culture.</title>
        <authorList>
            <person name="Gilroy R."/>
            <person name="Ravi A."/>
            <person name="Getino M."/>
            <person name="Pursley I."/>
            <person name="Horton D.L."/>
            <person name="Alikhan N.F."/>
            <person name="Baker D."/>
            <person name="Gharbi K."/>
            <person name="Hall N."/>
            <person name="Watson M."/>
            <person name="Adriaenssens E.M."/>
            <person name="Foster-Nyarko E."/>
            <person name="Jarju S."/>
            <person name="Secka A."/>
            <person name="Antonio M."/>
            <person name="Oren A."/>
            <person name="Chaudhuri R.R."/>
            <person name="La Ragione R."/>
            <person name="Hildebrand F."/>
            <person name="Pallen M.J."/>
        </authorList>
    </citation>
    <scope>NUCLEOTIDE SEQUENCE</scope>
    <source>
        <strain evidence="3">CHK121-14286</strain>
    </source>
</reference>
<sequence length="255" mass="27895">MRKIAEKVAIVAQICITLIFVLISILYITGVIGIAQGNNSVVIVLMCVLAGVYVALSAYILYMNFSERENIKDILLFCDNESATRTNIKVINNIVKGCTKEVEGVVVRKVRVRSDEKGGFVAIVSVKVSAENVAPAINKLRCLLADSFKNTLGLVFNTINFNIEKLNGKYAPNVKEAEKSAEKLQESQKAAEESYSKPLEKPATETDAATVASDVEENTQPVQEAEPVETPAPATEEETTQPVQQTEEKEDDLVQ</sequence>
<dbReference type="AlphaFoldDB" id="A0A9D1J7E7"/>